<dbReference type="AlphaFoldDB" id="A0A0A0KTR3"/>
<reference evidence="1 2" key="2">
    <citation type="journal article" date="2009" name="PLoS ONE">
        <title>An integrated genetic and cytogenetic map of the cucumber genome.</title>
        <authorList>
            <person name="Ren Y."/>
            <person name="Zhang Z."/>
            <person name="Liu J."/>
            <person name="Staub J.E."/>
            <person name="Han Y."/>
            <person name="Cheng Z."/>
            <person name="Li X."/>
            <person name="Lu J."/>
            <person name="Miao H."/>
            <person name="Kang H."/>
            <person name="Xie B."/>
            <person name="Gu X."/>
            <person name="Wang X."/>
            <person name="Du Y."/>
            <person name="Jin W."/>
            <person name="Huang S."/>
        </authorList>
    </citation>
    <scope>NUCLEOTIDE SEQUENCE [LARGE SCALE GENOMIC DNA]</scope>
    <source>
        <strain evidence="2">cv. 9930</strain>
    </source>
</reference>
<protein>
    <submittedName>
        <fullName evidence="1">Uncharacterized protein</fullName>
    </submittedName>
</protein>
<name>A0A0A0KTR3_CUCSA</name>
<evidence type="ECO:0000313" key="2">
    <source>
        <dbReference type="Proteomes" id="UP000029981"/>
    </source>
</evidence>
<evidence type="ECO:0000313" key="1">
    <source>
        <dbReference type="EMBL" id="KGN51822.1"/>
    </source>
</evidence>
<reference evidence="1 2" key="1">
    <citation type="journal article" date="2009" name="Nat. Genet.">
        <title>The genome of the cucumber, Cucumis sativus L.</title>
        <authorList>
            <person name="Huang S."/>
            <person name="Li R."/>
            <person name="Zhang Z."/>
            <person name="Li L."/>
            <person name="Gu X."/>
            <person name="Fan W."/>
            <person name="Lucas W.J."/>
            <person name="Wang X."/>
            <person name="Xie B."/>
            <person name="Ni P."/>
            <person name="Ren Y."/>
            <person name="Zhu H."/>
            <person name="Li J."/>
            <person name="Lin K."/>
            <person name="Jin W."/>
            <person name="Fei Z."/>
            <person name="Li G."/>
            <person name="Staub J."/>
            <person name="Kilian A."/>
            <person name="van der Vossen E.A."/>
            <person name="Wu Y."/>
            <person name="Guo J."/>
            <person name="He J."/>
            <person name="Jia Z."/>
            <person name="Ren Y."/>
            <person name="Tian G."/>
            <person name="Lu Y."/>
            <person name="Ruan J."/>
            <person name="Qian W."/>
            <person name="Wang M."/>
            <person name="Huang Q."/>
            <person name="Li B."/>
            <person name="Xuan Z."/>
            <person name="Cao J."/>
            <person name="Asan"/>
            <person name="Wu Z."/>
            <person name="Zhang J."/>
            <person name="Cai Q."/>
            <person name="Bai Y."/>
            <person name="Zhao B."/>
            <person name="Han Y."/>
            <person name="Li Y."/>
            <person name="Li X."/>
            <person name="Wang S."/>
            <person name="Shi Q."/>
            <person name="Liu S."/>
            <person name="Cho W.K."/>
            <person name="Kim J.Y."/>
            <person name="Xu Y."/>
            <person name="Heller-Uszynska K."/>
            <person name="Miao H."/>
            <person name="Cheng Z."/>
            <person name="Zhang S."/>
            <person name="Wu J."/>
            <person name="Yang Y."/>
            <person name="Kang H."/>
            <person name="Li M."/>
            <person name="Liang H."/>
            <person name="Ren X."/>
            <person name="Shi Z."/>
            <person name="Wen M."/>
            <person name="Jian M."/>
            <person name="Yang H."/>
            <person name="Zhang G."/>
            <person name="Yang Z."/>
            <person name="Chen R."/>
            <person name="Liu S."/>
            <person name="Li J."/>
            <person name="Ma L."/>
            <person name="Liu H."/>
            <person name="Zhou Y."/>
            <person name="Zhao J."/>
            <person name="Fang X."/>
            <person name="Li G."/>
            <person name="Fang L."/>
            <person name="Li Y."/>
            <person name="Liu D."/>
            <person name="Zheng H."/>
            <person name="Zhang Y."/>
            <person name="Qin N."/>
            <person name="Li Z."/>
            <person name="Yang G."/>
            <person name="Yang S."/>
            <person name="Bolund L."/>
            <person name="Kristiansen K."/>
            <person name="Zheng H."/>
            <person name="Li S."/>
            <person name="Zhang X."/>
            <person name="Yang H."/>
            <person name="Wang J."/>
            <person name="Sun R."/>
            <person name="Zhang B."/>
            <person name="Jiang S."/>
            <person name="Wang J."/>
            <person name="Du Y."/>
            <person name="Li S."/>
        </authorList>
    </citation>
    <scope>NUCLEOTIDE SEQUENCE [LARGE SCALE GENOMIC DNA]</scope>
    <source>
        <strain evidence="2">cv. 9930</strain>
    </source>
</reference>
<proteinExistence type="predicted"/>
<organism evidence="1 2">
    <name type="scientific">Cucumis sativus</name>
    <name type="common">Cucumber</name>
    <dbReference type="NCBI Taxonomy" id="3659"/>
    <lineage>
        <taxon>Eukaryota</taxon>
        <taxon>Viridiplantae</taxon>
        <taxon>Streptophyta</taxon>
        <taxon>Embryophyta</taxon>
        <taxon>Tracheophyta</taxon>
        <taxon>Spermatophyta</taxon>
        <taxon>Magnoliopsida</taxon>
        <taxon>eudicotyledons</taxon>
        <taxon>Gunneridae</taxon>
        <taxon>Pentapetalae</taxon>
        <taxon>rosids</taxon>
        <taxon>fabids</taxon>
        <taxon>Cucurbitales</taxon>
        <taxon>Cucurbitaceae</taxon>
        <taxon>Benincaseae</taxon>
        <taxon>Cucumis</taxon>
    </lineage>
</organism>
<gene>
    <name evidence="1" type="ORF">Csa_5G602210</name>
</gene>
<keyword evidence="2" id="KW-1185">Reference proteome</keyword>
<dbReference type="EMBL" id="CM002926">
    <property type="protein sequence ID" value="KGN51822.1"/>
    <property type="molecule type" value="Genomic_DNA"/>
</dbReference>
<dbReference type="Gramene" id="KGN51822">
    <property type="protein sequence ID" value="KGN51822"/>
    <property type="gene ID" value="Csa_5G602210"/>
</dbReference>
<accession>A0A0A0KTR3</accession>
<reference evidence="1 2" key="3">
    <citation type="journal article" date="2010" name="BMC Genomics">
        <title>Transcriptome sequencing and comparative analysis of cucumber flowers with different sex types.</title>
        <authorList>
            <person name="Guo S."/>
            <person name="Zheng Y."/>
            <person name="Joung J.G."/>
            <person name="Liu S."/>
            <person name="Zhang Z."/>
            <person name="Crasta O.R."/>
            <person name="Sobral B.W."/>
            <person name="Xu Y."/>
            <person name="Huang S."/>
            <person name="Fei Z."/>
        </authorList>
    </citation>
    <scope>NUCLEOTIDE SEQUENCE [LARGE SCALE GENOMIC DNA]</scope>
    <source>
        <strain evidence="2">cv. 9930</strain>
    </source>
</reference>
<sequence>MIHGVWRESRLRWLKDIALEGEKEEEEEEEGNGSLGKWNQMGSPRCETVRTFQKEKRWPMSRCLVICLGHRFEYPPTWFKFTFRSRLE</sequence>
<dbReference type="Proteomes" id="UP000029981">
    <property type="component" value="Chromosome 5"/>
</dbReference>
<reference evidence="1 2" key="4">
    <citation type="journal article" date="2011" name="BMC Genomics">
        <title>RNA-Seq improves annotation of protein-coding genes in the cucumber genome.</title>
        <authorList>
            <person name="Li Z."/>
            <person name="Zhang Z."/>
            <person name="Yan P."/>
            <person name="Huang S."/>
            <person name="Fei Z."/>
            <person name="Lin K."/>
        </authorList>
    </citation>
    <scope>NUCLEOTIDE SEQUENCE [LARGE SCALE GENOMIC DNA]</scope>
    <source>
        <strain evidence="2">cv. 9930</strain>
    </source>
</reference>